<protein>
    <submittedName>
        <fullName evidence="1">Recombinase family protein</fullName>
    </submittedName>
</protein>
<evidence type="ECO:0000313" key="1">
    <source>
        <dbReference type="EMBL" id="MEX3930859.1"/>
    </source>
</evidence>
<dbReference type="EMBL" id="JBFRCH010000001">
    <property type="protein sequence ID" value="MEX3930859.1"/>
    <property type="molecule type" value="Genomic_DNA"/>
</dbReference>
<accession>A0ACC6TU43</accession>
<keyword evidence="2" id="KW-1185">Reference proteome</keyword>
<proteinExistence type="predicted"/>
<gene>
    <name evidence="1" type="ORF">AB4Y32_03400</name>
</gene>
<reference evidence="1" key="1">
    <citation type="submission" date="2024-07" db="EMBL/GenBank/DDBJ databases">
        <title>A survey of Mimosa microsymbionts across Brazilian biomes reveals a high diversity of Paraburkholderia nodulating endemic species, but also that Cupriavidus is common as a symbiont of widespread species.</title>
        <authorList>
            <person name="Rouws L."/>
            <person name="Barauna A."/>
            <person name="Beukes C."/>
            <person name="Rouws J.R.C."/>
            <person name="De Faria S.M."/>
            <person name="Gross E."/>
            <person name="Bueno Dos Reis Junior F."/>
            <person name="Simon M.F."/>
            <person name="Maluk M."/>
            <person name="Odee D.W."/>
            <person name="Kenicer G."/>
            <person name="Young J.P.W."/>
            <person name="Reis V.M."/>
            <person name="Zilli J."/>
            <person name="James E.K."/>
        </authorList>
    </citation>
    <scope>NUCLEOTIDE SEQUENCE</scope>
    <source>
        <strain evidence="1">EG181B</strain>
    </source>
</reference>
<comment type="caution">
    <text evidence="1">The sequence shown here is derived from an EMBL/GenBank/DDBJ whole genome shotgun (WGS) entry which is preliminary data.</text>
</comment>
<dbReference type="Proteomes" id="UP001558850">
    <property type="component" value="Unassembled WGS sequence"/>
</dbReference>
<organism evidence="1 2">
    <name type="scientific">Paraburkholderia phymatum</name>
    <dbReference type="NCBI Taxonomy" id="148447"/>
    <lineage>
        <taxon>Bacteria</taxon>
        <taxon>Pseudomonadati</taxon>
        <taxon>Pseudomonadota</taxon>
        <taxon>Betaproteobacteria</taxon>
        <taxon>Burkholderiales</taxon>
        <taxon>Burkholderiaceae</taxon>
        <taxon>Paraburkholderia</taxon>
    </lineage>
</organism>
<name>A0ACC6TU43_9BURK</name>
<sequence length="208" mass="23376">MFVRAYLRASTKEQDAQRARDDLSRFAADHGVKIAAYYAENESGATLHRPELMRLMNDSHPGDVLLVEQVDRLSRLNDSDWKQLRIDIQTRGLRVVALDLPTSHQLIASGDAFTGRILEAINAMMLDMLAAIARKDYEDRKHRTRQGIDKARSEGKYKGRKTNSERNAAILALIDSGRSWSEVIALTGASRSTLSRLLNDRKASSPQK</sequence>
<evidence type="ECO:0000313" key="2">
    <source>
        <dbReference type="Proteomes" id="UP001558850"/>
    </source>
</evidence>